<organism evidence="1">
    <name type="scientific">Anguilla anguilla</name>
    <name type="common">European freshwater eel</name>
    <name type="synonym">Muraena anguilla</name>
    <dbReference type="NCBI Taxonomy" id="7936"/>
    <lineage>
        <taxon>Eukaryota</taxon>
        <taxon>Metazoa</taxon>
        <taxon>Chordata</taxon>
        <taxon>Craniata</taxon>
        <taxon>Vertebrata</taxon>
        <taxon>Euteleostomi</taxon>
        <taxon>Actinopterygii</taxon>
        <taxon>Neopterygii</taxon>
        <taxon>Teleostei</taxon>
        <taxon>Anguilliformes</taxon>
        <taxon>Anguillidae</taxon>
        <taxon>Anguilla</taxon>
    </lineage>
</organism>
<evidence type="ECO:0000313" key="1">
    <source>
        <dbReference type="EMBL" id="JAH48619.1"/>
    </source>
</evidence>
<accession>A0A0E9T4S7</accession>
<proteinExistence type="predicted"/>
<protein>
    <submittedName>
        <fullName evidence="1">Uncharacterized protein</fullName>
    </submittedName>
</protein>
<dbReference type="EMBL" id="GBXM01059958">
    <property type="protein sequence ID" value="JAH48619.1"/>
    <property type="molecule type" value="Transcribed_RNA"/>
</dbReference>
<reference evidence="1" key="2">
    <citation type="journal article" date="2015" name="Fish Shellfish Immunol.">
        <title>Early steps in the European eel (Anguilla anguilla)-Vibrio vulnificus interaction in the gills: Role of the RtxA13 toxin.</title>
        <authorList>
            <person name="Callol A."/>
            <person name="Pajuelo D."/>
            <person name="Ebbesson L."/>
            <person name="Teles M."/>
            <person name="MacKenzie S."/>
            <person name="Amaro C."/>
        </authorList>
    </citation>
    <scope>NUCLEOTIDE SEQUENCE</scope>
</reference>
<reference evidence="1" key="1">
    <citation type="submission" date="2014-11" db="EMBL/GenBank/DDBJ databases">
        <authorList>
            <person name="Amaro Gonzalez C."/>
        </authorList>
    </citation>
    <scope>NUCLEOTIDE SEQUENCE</scope>
</reference>
<sequence length="47" mass="5372">MAWNSSILFKRDLGFDIKKVGNIAWLDGLLFTTLTLIRFDVICPQNS</sequence>
<name>A0A0E9T4S7_ANGAN</name>
<dbReference type="AlphaFoldDB" id="A0A0E9T4S7"/>